<gene>
    <name evidence="14" type="ORF">FNU76_19380</name>
</gene>
<keyword evidence="4 10" id="KW-1134">Transmembrane beta strand</keyword>
<keyword evidence="3 10" id="KW-0813">Transport</keyword>
<keyword evidence="5 10" id="KW-0812">Transmembrane</keyword>
<dbReference type="InterPro" id="IPR000531">
    <property type="entry name" value="Beta-barrel_TonB"/>
</dbReference>
<evidence type="ECO:0000256" key="5">
    <source>
        <dbReference type="ARBA" id="ARBA00022692"/>
    </source>
</evidence>
<keyword evidence="7 10" id="KW-0472">Membrane</keyword>
<accession>A0A516SJK2</accession>
<evidence type="ECO:0000313" key="14">
    <source>
        <dbReference type="EMBL" id="QDQ28339.1"/>
    </source>
</evidence>
<comment type="similarity">
    <text evidence="2 10 11">Belongs to the TonB-dependent receptor family.</text>
</comment>
<evidence type="ECO:0000256" key="10">
    <source>
        <dbReference type="PROSITE-ProRule" id="PRU01360"/>
    </source>
</evidence>
<dbReference type="InterPro" id="IPR012910">
    <property type="entry name" value="Plug_dom"/>
</dbReference>
<evidence type="ECO:0000256" key="6">
    <source>
        <dbReference type="ARBA" id="ARBA00023077"/>
    </source>
</evidence>
<sequence>MSRAIPISLCLAWAVTVRANEGVDLFDLDLKTLLDVSISTASRVAEPRRKVPGTVYILTRADIRARGYRHLGELLRDLPGVDRHQNSSGSFFNRFGLRGLVGNNKLVVLQDGVRIGAPAGEPLVLADNYPLYAVERVEVAMGPGSALYGADAVSGVVQMFSLRDAPAVSLEAGDQGFRRTDAYFSHEGDLRLRLGVHRQIDDHADLAASYPALFRPGDLLDFTGKVVIPADRRAAFHGRTESEQAIADVAYGNWRLGWIHQGYQHPTGSGDLPEIVDYGGFGAYQLDHLYGERQWYKDGVAEGNLRLQYSDYRMDTGSAFINRFNGFTPGYKYAASQRWRIEGQWLWQLGEHRLILGGDWSRVKAIPKTPDLTRRYDPGRATDRQGLFYPDTDNSLPLQIFELSYRAHSLFLQDTVALTPMVELSGGLHYGHDSNYGTTLTPRLNLNWQAAERWRAGLLFGKAFLAPSPHFSYEHFGSFTGQRDAQDRYIANLMFVPNPALKPERLDSLELNLSHYGDRQEWQFALYHNRLDGLILPQLSPVPVSDFVPGGVIRATGQNANVGDVRATGLDVFGRWRPMERFDLWLAYGYADASLDSAGMTSHLPYVARHKLKAGFSWQLGSNLTLSPTLEASGRSYPLPHARADGVDSAPGYGLLHLFARYRLNSHAELELRVENVADRRWFNVGNSTNAGFAATPQDGRRLALGGGGCFSTLPP</sequence>
<keyword evidence="6 11" id="KW-0798">TonB box</keyword>
<dbReference type="Pfam" id="PF00593">
    <property type="entry name" value="TonB_dep_Rec_b-barrel"/>
    <property type="match status" value="1"/>
</dbReference>
<dbReference type="PANTHER" id="PTHR30069:SF39">
    <property type="entry name" value="BLL6183 PROTEIN"/>
    <property type="match status" value="1"/>
</dbReference>
<dbReference type="GO" id="GO:0044718">
    <property type="term" value="P:siderophore transmembrane transport"/>
    <property type="evidence" value="ECO:0007669"/>
    <property type="project" value="TreeGrafter"/>
</dbReference>
<dbReference type="EMBL" id="CP041730">
    <property type="protein sequence ID" value="QDQ28339.1"/>
    <property type="molecule type" value="Genomic_DNA"/>
</dbReference>
<evidence type="ECO:0000256" key="8">
    <source>
        <dbReference type="ARBA" id="ARBA00023170"/>
    </source>
</evidence>
<dbReference type="Proteomes" id="UP000317550">
    <property type="component" value="Chromosome"/>
</dbReference>
<dbReference type="KEGG" id="cari:FNU76_19380"/>
<dbReference type="Pfam" id="PF07715">
    <property type="entry name" value="Plug"/>
    <property type="match status" value="1"/>
</dbReference>
<evidence type="ECO:0000259" key="12">
    <source>
        <dbReference type="Pfam" id="PF00593"/>
    </source>
</evidence>
<organism evidence="14 15">
    <name type="scientific">Chitinimonas arctica</name>
    <dbReference type="NCBI Taxonomy" id="2594795"/>
    <lineage>
        <taxon>Bacteria</taxon>
        <taxon>Pseudomonadati</taxon>
        <taxon>Pseudomonadota</taxon>
        <taxon>Betaproteobacteria</taxon>
        <taxon>Neisseriales</taxon>
        <taxon>Chitinibacteraceae</taxon>
        <taxon>Chitinimonas</taxon>
    </lineage>
</organism>
<keyword evidence="8 14" id="KW-0675">Receptor</keyword>
<evidence type="ECO:0000313" key="15">
    <source>
        <dbReference type="Proteomes" id="UP000317550"/>
    </source>
</evidence>
<evidence type="ECO:0000256" key="7">
    <source>
        <dbReference type="ARBA" id="ARBA00023136"/>
    </source>
</evidence>
<reference evidence="15" key="1">
    <citation type="submission" date="2019-07" db="EMBL/GenBank/DDBJ databases">
        <title>Chitinimonas sp. nov., isolated from Ny-Alesund, arctica soil.</title>
        <authorList>
            <person name="Xu Q."/>
            <person name="Peng F."/>
        </authorList>
    </citation>
    <scope>NUCLEOTIDE SEQUENCE [LARGE SCALE GENOMIC DNA]</scope>
    <source>
        <strain evidence="15">R3-44</strain>
    </source>
</reference>
<dbReference type="GO" id="GO:0015344">
    <property type="term" value="F:siderophore uptake transmembrane transporter activity"/>
    <property type="evidence" value="ECO:0007669"/>
    <property type="project" value="TreeGrafter"/>
</dbReference>
<evidence type="ECO:0000259" key="13">
    <source>
        <dbReference type="Pfam" id="PF07715"/>
    </source>
</evidence>
<evidence type="ECO:0000256" key="2">
    <source>
        <dbReference type="ARBA" id="ARBA00009810"/>
    </source>
</evidence>
<comment type="subcellular location">
    <subcellularLocation>
        <location evidence="1 10">Cell outer membrane</location>
        <topology evidence="1 10">Multi-pass membrane protein</topology>
    </subcellularLocation>
</comment>
<dbReference type="PROSITE" id="PS52016">
    <property type="entry name" value="TONB_DEPENDENT_REC_3"/>
    <property type="match status" value="1"/>
</dbReference>
<dbReference type="InterPro" id="IPR037066">
    <property type="entry name" value="Plug_dom_sf"/>
</dbReference>
<evidence type="ECO:0000256" key="11">
    <source>
        <dbReference type="RuleBase" id="RU003357"/>
    </source>
</evidence>
<keyword evidence="9 10" id="KW-0998">Cell outer membrane</keyword>
<evidence type="ECO:0000256" key="9">
    <source>
        <dbReference type="ARBA" id="ARBA00023237"/>
    </source>
</evidence>
<name>A0A516SJK2_9NEIS</name>
<evidence type="ECO:0000256" key="3">
    <source>
        <dbReference type="ARBA" id="ARBA00022448"/>
    </source>
</evidence>
<dbReference type="Gene3D" id="2.170.130.10">
    <property type="entry name" value="TonB-dependent receptor, plug domain"/>
    <property type="match status" value="1"/>
</dbReference>
<dbReference type="SUPFAM" id="SSF56935">
    <property type="entry name" value="Porins"/>
    <property type="match status" value="1"/>
</dbReference>
<feature type="domain" description="TonB-dependent receptor-like beta-barrel" evidence="12">
    <location>
        <begin position="283"/>
        <end position="677"/>
    </location>
</feature>
<protein>
    <submittedName>
        <fullName evidence="14">TonB-dependent receptor</fullName>
    </submittedName>
</protein>
<dbReference type="OrthoDB" id="5332150at2"/>
<dbReference type="AlphaFoldDB" id="A0A516SJK2"/>
<dbReference type="GO" id="GO:0009279">
    <property type="term" value="C:cell outer membrane"/>
    <property type="evidence" value="ECO:0007669"/>
    <property type="project" value="UniProtKB-SubCell"/>
</dbReference>
<evidence type="ECO:0000256" key="4">
    <source>
        <dbReference type="ARBA" id="ARBA00022452"/>
    </source>
</evidence>
<dbReference type="InterPro" id="IPR036942">
    <property type="entry name" value="Beta-barrel_TonB_sf"/>
</dbReference>
<dbReference type="PANTHER" id="PTHR30069">
    <property type="entry name" value="TONB-DEPENDENT OUTER MEMBRANE RECEPTOR"/>
    <property type="match status" value="1"/>
</dbReference>
<feature type="domain" description="TonB-dependent receptor plug" evidence="13">
    <location>
        <begin position="48"/>
        <end position="156"/>
    </location>
</feature>
<evidence type="ECO:0000256" key="1">
    <source>
        <dbReference type="ARBA" id="ARBA00004571"/>
    </source>
</evidence>
<dbReference type="RefSeq" id="WP_144279722.1">
    <property type="nucleotide sequence ID" value="NZ_CP041730.1"/>
</dbReference>
<dbReference type="CDD" id="cd01347">
    <property type="entry name" value="ligand_gated_channel"/>
    <property type="match status" value="1"/>
</dbReference>
<dbReference type="InterPro" id="IPR039426">
    <property type="entry name" value="TonB-dep_rcpt-like"/>
</dbReference>
<keyword evidence="15" id="KW-1185">Reference proteome</keyword>
<dbReference type="Gene3D" id="2.40.170.20">
    <property type="entry name" value="TonB-dependent receptor, beta-barrel domain"/>
    <property type="match status" value="1"/>
</dbReference>
<proteinExistence type="inferred from homology"/>